<dbReference type="InterPro" id="IPR050769">
    <property type="entry name" value="NAT_camello-type"/>
</dbReference>
<dbReference type="PANTHER" id="PTHR13947:SF37">
    <property type="entry name" value="LD18367P"/>
    <property type="match status" value="1"/>
</dbReference>
<reference evidence="4" key="1">
    <citation type="submission" date="2016-10" db="EMBL/GenBank/DDBJ databases">
        <authorList>
            <person name="Varghese N."/>
            <person name="Submissions S."/>
        </authorList>
    </citation>
    <scope>NUCLEOTIDE SEQUENCE [LARGE SCALE GENOMIC DNA]</scope>
    <source>
        <strain evidence="4">DSM 46838</strain>
    </source>
</reference>
<name>A0A1I2FAM3_9ACTN</name>
<evidence type="ECO:0000259" key="2">
    <source>
        <dbReference type="PROSITE" id="PS51186"/>
    </source>
</evidence>
<dbReference type="InterPro" id="IPR000182">
    <property type="entry name" value="GNAT_dom"/>
</dbReference>
<dbReference type="RefSeq" id="WP_092198370.1">
    <property type="nucleotide sequence ID" value="NZ_FOND01000008.1"/>
</dbReference>
<dbReference type="Pfam" id="PF13508">
    <property type="entry name" value="Acetyltransf_7"/>
    <property type="match status" value="1"/>
</dbReference>
<evidence type="ECO:0000313" key="3">
    <source>
        <dbReference type="EMBL" id="SFF01581.1"/>
    </source>
</evidence>
<dbReference type="CDD" id="cd04301">
    <property type="entry name" value="NAT_SF"/>
    <property type="match status" value="1"/>
</dbReference>
<keyword evidence="1 3" id="KW-0808">Transferase</keyword>
<dbReference type="PROSITE" id="PS51186">
    <property type="entry name" value="GNAT"/>
    <property type="match status" value="1"/>
</dbReference>
<keyword evidence="4" id="KW-1185">Reference proteome</keyword>
<organism evidence="3 4">
    <name type="scientific">Blastococcus tunisiensis</name>
    <dbReference type="NCBI Taxonomy" id="1798228"/>
    <lineage>
        <taxon>Bacteria</taxon>
        <taxon>Bacillati</taxon>
        <taxon>Actinomycetota</taxon>
        <taxon>Actinomycetes</taxon>
        <taxon>Geodermatophilales</taxon>
        <taxon>Geodermatophilaceae</taxon>
        <taxon>Blastococcus</taxon>
    </lineage>
</organism>
<evidence type="ECO:0000313" key="4">
    <source>
        <dbReference type="Proteomes" id="UP000198589"/>
    </source>
</evidence>
<dbReference type="Proteomes" id="UP000198589">
    <property type="component" value="Unassembled WGS sequence"/>
</dbReference>
<keyword evidence="3" id="KW-0012">Acyltransferase</keyword>
<protein>
    <submittedName>
        <fullName evidence="3">L-amino acid N-acyltransferase YncA</fullName>
    </submittedName>
</protein>
<dbReference type="STRING" id="1798228.SAMN05216574_10830"/>
<dbReference type="InterPro" id="IPR016181">
    <property type="entry name" value="Acyl_CoA_acyltransferase"/>
</dbReference>
<dbReference type="EMBL" id="FOND01000008">
    <property type="protein sequence ID" value="SFF01581.1"/>
    <property type="molecule type" value="Genomic_DNA"/>
</dbReference>
<accession>A0A1I2FAM3</accession>
<dbReference type="GO" id="GO:0008080">
    <property type="term" value="F:N-acetyltransferase activity"/>
    <property type="evidence" value="ECO:0007669"/>
    <property type="project" value="InterPro"/>
</dbReference>
<dbReference type="OrthoDB" id="5243635at2"/>
<feature type="domain" description="N-acetyltransferase" evidence="2">
    <location>
        <begin position="2"/>
        <end position="152"/>
    </location>
</feature>
<gene>
    <name evidence="3" type="ORF">SAMN05216574_10830</name>
</gene>
<evidence type="ECO:0000256" key="1">
    <source>
        <dbReference type="ARBA" id="ARBA00022679"/>
    </source>
</evidence>
<dbReference type="PANTHER" id="PTHR13947">
    <property type="entry name" value="GNAT FAMILY N-ACETYLTRANSFERASE"/>
    <property type="match status" value="1"/>
</dbReference>
<dbReference type="AlphaFoldDB" id="A0A1I2FAM3"/>
<sequence length="152" mass="16911">MVAIREYRPEDWEAIVRAHDAARLQELATVGEEAFLSLTVTGRREGLFDECLWVAELDGAVVGFVAYAHSEITWLYVHPDAQRRGVGRALLRHALAHADDFGAEGLVRVTVLDGNPARRLYASEGFRRVATRTGRLAGNEAFEATGHVLERR</sequence>
<dbReference type="SUPFAM" id="SSF55729">
    <property type="entry name" value="Acyl-CoA N-acyltransferases (Nat)"/>
    <property type="match status" value="1"/>
</dbReference>
<proteinExistence type="predicted"/>
<dbReference type="Gene3D" id="3.40.630.30">
    <property type="match status" value="1"/>
</dbReference>